<keyword evidence="3" id="KW-0472">Membrane</keyword>
<dbReference type="AlphaFoldDB" id="A0A1D3DAP1"/>
<feature type="compositionally biased region" description="Acidic residues" evidence="2">
    <location>
        <begin position="1151"/>
        <end position="1163"/>
    </location>
</feature>
<feature type="transmembrane region" description="Helical" evidence="3">
    <location>
        <begin position="1052"/>
        <end position="1075"/>
    </location>
</feature>
<protein>
    <recommendedName>
        <fullName evidence="6">Transmembrane protein</fullName>
    </recommendedName>
</protein>
<dbReference type="EMBL" id="JROU02000058">
    <property type="protein sequence ID" value="OEH80500.1"/>
    <property type="molecule type" value="Genomic_DNA"/>
</dbReference>
<keyword evidence="3" id="KW-1133">Transmembrane helix</keyword>
<proteinExistence type="predicted"/>
<evidence type="ECO:0000313" key="5">
    <source>
        <dbReference type="Proteomes" id="UP000095192"/>
    </source>
</evidence>
<comment type="caution">
    <text evidence="4">The sequence shown here is derived from an EMBL/GenBank/DDBJ whole genome shotgun (WGS) entry which is preliminary data.</text>
</comment>
<evidence type="ECO:0000313" key="4">
    <source>
        <dbReference type="EMBL" id="OEH80500.1"/>
    </source>
</evidence>
<dbReference type="VEuPathDB" id="ToxoDB:LOC34620698"/>
<evidence type="ECO:0000256" key="1">
    <source>
        <dbReference type="SAM" id="Coils"/>
    </source>
</evidence>
<feature type="compositionally biased region" description="Acidic residues" evidence="2">
    <location>
        <begin position="1179"/>
        <end position="1190"/>
    </location>
</feature>
<accession>A0A1D3DAP1</accession>
<feature type="compositionally biased region" description="Polar residues" evidence="2">
    <location>
        <begin position="1164"/>
        <end position="1173"/>
    </location>
</feature>
<keyword evidence="1" id="KW-0175">Coiled coil</keyword>
<dbReference type="Proteomes" id="UP000095192">
    <property type="component" value="Unassembled WGS sequence"/>
</dbReference>
<dbReference type="InParanoid" id="A0A1D3DAP1"/>
<keyword evidence="3" id="KW-0812">Transmembrane</keyword>
<dbReference type="VEuPathDB" id="ToxoDB:cyc_04117"/>
<feature type="region of interest" description="Disordered" evidence="2">
    <location>
        <begin position="1151"/>
        <end position="1190"/>
    </location>
</feature>
<evidence type="ECO:0008006" key="6">
    <source>
        <dbReference type="Google" id="ProtNLM"/>
    </source>
</evidence>
<reference evidence="4 5" key="1">
    <citation type="journal article" date="2016" name="BMC Genomics">
        <title>Comparative genomics reveals Cyclospora cayetanensis possesses coccidia-like metabolism and invasion components but unique surface antigens.</title>
        <authorList>
            <person name="Liu S."/>
            <person name="Wang L."/>
            <person name="Zheng H."/>
            <person name="Xu Z."/>
            <person name="Roellig D.M."/>
            <person name="Li N."/>
            <person name="Frace M.A."/>
            <person name="Tang K."/>
            <person name="Arrowood M.J."/>
            <person name="Moss D.M."/>
            <person name="Zhang L."/>
            <person name="Feng Y."/>
            <person name="Xiao L."/>
        </authorList>
    </citation>
    <scope>NUCLEOTIDE SEQUENCE [LARGE SCALE GENOMIC DNA]</scope>
    <source>
        <strain evidence="4 5">CHN_HEN01</strain>
    </source>
</reference>
<evidence type="ECO:0000256" key="3">
    <source>
        <dbReference type="SAM" id="Phobius"/>
    </source>
</evidence>
<evidence type="ECO:0000256" key="2">
    <source>
        <dbReference type="SAM" id="MobiDB-lite"/>
    </source>
</evidence>
<keyword evidence="5" id="KW-1185">Reference proteome</keyword>
<name>A0A1D3DAP1_9EIME</name>
<gene>
    <name evidence="4" type="ORF">cyc_04117</name>
</gene>
<organism evidence="4 5">
    <name type="scientific">Cyclospora cayetanensis</name>
    <dbReference type="NCBI Taxonomy" id="88456"/>
    <lineage>
        <taxon>Eukaryota</taxon>
        <taxon>Sar</taxon>
        <taxon>Alveolata</taxon>
        <taxon>Apicomplexa</taxon>
        <taxon>Conoidasida</taxon>
        <taxon>Coccidia</taxon>
        <taxon>Eucoccidiorida</taxon>
        <taxon>Eimeriorina</taxon>
        <taxon>Eimeriidae</taxon>
        <taxon>Cyclospora</taxon>
    </lineage>
</organism>
<sequence length="1190" mass="132284">MLGSLEPYQARRRMWFKSLFHVSHAFFVLLALTCVRHNRESVWSTRCQRSQRRGQQEQGICFISTVQGSYECGEGASLWQLVDVLTSIPSGFALPAEALPKVELLEVVFAGNHSLASDYGASYEPYGMYMESGEPYSEPLLIDASDSGSIHIVYHHCPYTDAMLRGWKFHGNQFITAEPGETPLLLQRRQKMCVARRVEMRSDGEQEGSELTLNAGDQQEPRFFGYRVDEQGYIAYFVAFTRMLPSICVYLKCCIANSNMPCEIVFYDVRNPKILSQFEHVVGSSSVTLSRECPLCLHNGGEDGVPLSYFTSIEDDQLSDECPNLKPHTYGDSFVFLGPGKDGSRVHKHYAIGSLSNTLQIRQFAKMTQVSVQYPNNLWLSRAGAYHENFNPPEAMRSYYIVRGAEYTTADESRQRLQEVLFYYDSLANAQENKGTEFISSLKTPQVANTKIPDAIFAEHPIANDMTYFYSNPIGNENRFVAGGGFQLPASKFVSLAAIKGFCVAPLFYDQWAVFLALEEPVGQADQQRESSRSPQRVTTNAWETAPLPWWSNEPLPEYSSARRGQLLYMQVPISGTRSYNEVTLQVFNADTFRSFHCSPAGSASVLLLHHDAVNHILHMEERFRDGSLRADFQIEIRRVLHGSLLPSRTVASLQKGPDSVLWINLLSTKRFSVDESYYYVPAELPGKIGSVQRATGFYADGDCLGEWYPSLSSATCSEFCVSLHAYQVRTAARGGAACAFQAGTELARHCFEAPCSRVAIHSLTVNDSGNGDGVESLLVDGSAKREGDDQHGTTSVSSYTFRSTYEEVQRPYHPRASIHTGEDDPAASNELRFWQDNLLDTSAPVHLGADGVASAKIELEAPVDLWHLRIAFASTAGQANSGSAKTASFEFSLSVLDDSDEEIHTWETSAPPSPAAQSVWEAMDLRLYRAKFLHVYQTEKEGGVPCEFFQHEPCTDGLCNVVFGASLLRDEDCYPSASRWSECIGCRQMRVWHILRAAAAGGKACPSNLFETRSCKTAEGCDVSPVSFPEPPDQPVVEDPDSTENDLMRPVGGIFLIIAVACILLLLAALEIWGRWGTSMAAYREVMNLQRQKDLVAAREQMREYKRMIEAYKQKLEEEQRAEVQSEAAELGQLESALFQHAVATVVNEDESIPAELTDSEAEVTSPSTSEASRGELDIGEESDAVNPT</sequence>
<feature type="coiled-coil region" evidence="1">
    <location>
        <begin position="1096"/>
        <end position="1130"/>
    </location>
</feature>